<name>A0A4S4L6M5_9AGAM</name>
<proteinExistence type="predicted"/>
<dbReference type="AlphaFoldDB" id="A0A4S4L6M5"/>
<keyword evidence="2" id="KW-1185">Reference proteome</keyword>
<comment type="caution">
    <text evidence="1">The sequence shown here is derived from an EMBL/GenBank/DDBJ whole genome shotgun (WGS) entry which is preliminary data.</text>
</comment>
<evidence type="ECO:0000313" key="2">
    <source>
        <dbReference type="Proteomes" id="UP000310158"/>
    </source>
</evidence>
<sequence>MTTFANVENELTLSLSASVDISQIIIVPKKPGPVTVNFVRTPSASTLVEDTAVPTSVVMKNSTLEDISNPVPVSPGANNAERPAASTPVIKKEDILEDISNTMLVLLSASNTPPSTSKKRSSAHPSVAFDDDFNPVFRPLCYSLAIHKWRCLRRTQDSIDDTHTT</sequence>
<reference evidence="1 2" key="1">
    <citation type="submission" date="2019-02" db="EMBL/GenBank/DDBJ databases">
        <title>Genome sequencing of the rare red list fungi Bondarzewia mesenterica.</title>
        <authorList>
            <person name="Buettner E."/>
            <person name="Kellner H."/>
        </authorList>
    </citation>
    <scope>NUCLEOTIDE SEQUENCE [LARGE SCALE GENOMIC DNA]</scope>
    <source>
        <strain evidence="1 2">DSM 108281</strain>
    </source>
</reference>
<evidence type="ECO:0000313" key="1">
    <source>
        <dbReference type="EMBL" id="THH07166.1"/>
    </source>
</evidence>
<protein>
    <submittedName>
        <fullName evidence="1">Uncharacterized protein</fullName>
    </submittedName>
</protein>
<dbReference type="EMBL" id="SGPL01000803">
    <property type="protein sequence ID" value="THH07166.1"/>
    <property type="molecule type" value="Genomic_DNA"/>
</dbReference>
<accession>A0A4S4L6M5</accession>
<dbReference type="Proteomes" id="UP000310158">
    <property type="component" value="Unassembled WGS sequence"/>
</dbReference>
<gene>
    <name evidence="1" type="ORF">EW146_g9400</name>
</gene>
<organism evidence="1 2">
    <name type="scientific">Bondarzewia mesenterica</name>
    <dbReference type="NCBI Taxonomy" id="1095465"/>
    <lineage>
        <taxon>Eukaryota</taxon>
        <taxon>Fungi</taxon>
        <taxon>Dikarya</taxon>
        <taxon>Basidiomycota</taxon>
        <taxon>Agaricomycotina</taxon>
        <taxon>Agaricomycetes</taxon>
        <taxon>Russulales</taxon>
        <taxon>Bondarzewiaceae</taxon>
        <taxon>Bondarzewia</taxon>
    </lineage>
</organism>